<sequence length="334" mass="36281">MRYLLALPLLALAAPLAAQDHDHSATSQTAPDQAEPAPAPSDHSEMDHSAMDHSTMDHSTMDHSTMDHSTMDHSTMDHSAMGHDMPPASNSAPPARALEGPLHAADAIWGEAAMRPAREQMAIENGTFRTASLLVERFEARLGSGDAYLWDMQGFIGGDLDRLVIKTEGEGEFGGALDDAEVQALWSHAITPFFDLQMGARLDVEPDTRSHAVLGVQGLAPYMIHLDAAAFLSDRGDVTARIEAEYDQKITQRVILQPRVEVELAAQDIAERDIGAGFTSFAAGLRLRYEIVREFAPYVGVEWSRKLGRTADIARLGGDDPSATAVLVGIRTWF</sequence>
<dbReference type="GO" id="GO:0009279">
    <property type="term" value="C:cell outer membrane"/>
    <property type="evidence" value="ECO:0007669"/>
    <property type="project" value="InterPro"/>
</dbReference>
<reference evidence="3 4" key="1">
    <citation type="submission" date="2019-12" db="EMBL/GenBank/DDBJ databases">
        <title>Genomic-based taxomic classification of the family Erythrobacteraceae.</title>
        <authorList>
            <person name="Xu L."/>
        </authorList>
    </citation>
    <scope>NUCLEOTIDE SEQUENCE [LARGE SCALE GENOMIC DNA]</scope>
    <source>
        <strain evidence="3 4">JCM 16339</strain>
    </source>
</reference>
<name>A0A844ZJJ0_9SPHN</name>
<keyword evidence="4" id="KW-1185">Reference proteome</keyword>
<dbReference type="GO" id="GO:0006878">
    <property type="term" value="P:intracellular copper ion homeostasis"/>
    <property type="evidence" value="ECO:0007669"/>
    <property type="project" value="InterPro"/>
</dbReference>
<feature type="signal peptide" evidence="2">
    <location>
        <begin position="1"/>
        <end position="18"/>
    </location>
</feature>
<evidence type="ECO:0000256" key="1">
    <source>
        <dbReference type="SAM" id="MobiDB-lite"/>
    </source>
</evidence>
<accession>A0A844ZJJ0</accession>
<protein>
    <submittedName>
        <fullName evidence="3">Copper resistance protein B</fullName>
    </submittedName>
</protein>
<feature type="region of interest" description="Disordered" evidence="1">
    <location>
        <begin position="21"/>
        <end position="97"/>
    </location>
</feature>
<evidence type="ECO:0000256" key="2">
    <source>
        <dbReference type="SAM" id="SignalP"/>
    </source>
</evidence>
<evidence type="ECO:0000313" key="3">
    <source>
        <dbReference type="EMBL" id="MXO87633.1"/>
    </source>
</evidence>
<comment type="caution">
    <text evidence="3">The sequence shown here is derived from an EMBL/GenBank/DDBJ whole genome shotgun (WGS) entry which is preliminary data.</text>
</comment>
<dbReference type="OrthoDB" id="9778934at2"/>
<dbReference type="Pfam" id="PF05275">
    <property type="entry name" value="CopB"/>
    <property type="match status" value="1"/>
</dbReference>
<dbReference type="RefSeq" id="WP_160589604.1">
    <property type="nucleotide sequence ID" value="NZ_BAAAFP010000002.1"/>
</dbReference>
<proteinExistence type="predicted"/>
<feature type="chain" id="PRO_5032620941" evidence="2">
    <location>
        <begin position="19"/>
        <end position="334"/>
    </location>
</feature>
<organism evidence="3 4">
    <name type="scientific">Alteraurantiacibacter aestuarii</name>
    <dbReference type="NCBI Taxonomy" id="650004"/>
    <lineage>
        <taxon>Bacteria</taxon>
        <taxon>Pseudomonadati</taxon>
        <taxon>Pseudomonadota</taxon>
        <taxon>Alphaproteobacteria</taxon>
        <taxon>Sphingomonadales</taxon>
        <taxon>Erythrobacteraceae</taxon>
        <taxon>Alteraurantiacibacter</taxon>
    </lineage>
</organism>
<dbReference type="EMBL" id="WTYY01000002">
    <property type="protein sequence ID" value="MXO87633.1"/>
    <property type="molecule type" value="Genomic_DNA"/>
</dbReference>
<dbReference type="InterPro" id="IPR007939">
    <property type="entry name" value="Cu-R_B_prcur"/>
</dbReference>
<dbReference type="AlphaFoldDB" id="A0A844ZJJ0"/>
<feature type="compositionally biased region" description="Low complexity" evidence="1">
    <location>
        <begin position="86"/>
        <end position="97"/>
    </location>
</feature>
<feature type="compositionally biased region" description="Basic and acidic residues" evidence="1">
    <location>
        <begin position="42"/>
        <end position="76"/>
    </location>
</feature>
<keyword evidence="2" id="KW-0732">Signal</keyword>
<gene>
    <name evidence="3" type="ORF">GRI32_02660</name>
</gene>
<dbReference type="GO" id="GO:0005507">
    <property type="term" value="F:copper ion binding"/>
    <property type="evidence" value="ECO:0007669"/>
    <property type="project" value="InterPro"/>
</dbReference>
<evidence type="ECO:0000313" key="4">
    <source>
        <dbReference type="Proteomes" id="UP000435243"/>
    </source>
</evidence>
<dbReference type="Proteomes" id="UP000435243">
    <property type="component" value="Unassembled WGS sequence"/>
</dbReference>